<accession>A0A926QQJ2</accession>
<reference evidence="1" key="2">
    <citation type="submission" date="2020-09" db="EMBL/GenBank/DDBJ databases">
        <authorList>
            <person name="Luo X."/>
        </authorList>
    </citation>
    <scope>NUCLEOTIDE SEQUENCE</scope>
    <source>
        <strain evidence="1">TRM S81-3</strain>
    </source>
</reference>
<evidence type="ECO:0000313" key="2">
    <source>
        <dbReference type="Proteomes" id="UP000621210"/>
    </source>
</evidence>
<dbReference type="Proteomes" id="UP000621210">
    <property type="component" value="Unassembled WGS sequence"/>
</dbReference>
<name>A0A926QQJ2_9ACTN</name>
<gene>
    <name evidence="1" type="ORF">H0H10_10900</name>
</gene>
<organism evidence="1 2">
    <name type="scientific">Streptomyces griseicoloratus</name>
    <dbReference type="NCBI Taxonomy" id="2752516"/>
    <lineage>
        <taxon>Bacteria</taxon>
        <taxon>Bacillati</taxon>
        <taxon>Actinomycetota</taxon>
        <taxon>Actinomycetes</taxon>
        <taxon>Kitasatosporales</taxon>
        <taxon>Streptomycetaceae</taxon>
        <taxon>Streptomyces</taxon>
    </lineage>
</organism>
<dbReference type="RefSeq" id="WP_188180678.1">
    <property type="nucleotide sequence ID" value="NZ_JACVQF010000182.1"/>
</dbReference>
<evidence type="ECO:0000313" key="1">
    <source>
        <dbReference type="EMBL" id="MBD0419665.1"/>
    </source>
</evidence>
<protein>
    <submittedName>
        <fullName evidence="1">Uncharacterized protein</fullName>
    </submittedName>
</protein>
<proteinExistence type="predicted"/>
<dbReference type="AlphaFoldDB" id="A0A926QQJ2"/>
<dbReference type="EMBL" id="JACVQF010000182">
    <property type="protein sequence ID" value="MBD0419665.1"/>
    <property type="molecule type" value="Genomic_DNA"/>
</dbReference>
<reference evidence="1" key="1">
    <citation type="submission" date="2020-09" db="EMBL/GenBank/DDBJ databases">
        <title>Streptomyces grisecoloratus sp. nov., isolated from cotton soil.</title>
        <authorList>
            <person name="Xing L."/>
        </authorList>
    </citation>
    <scope>NUCLEOTIDE SEQUENCE</scope>
    <source>
        <strain evidence="1">TRM S81-3</strain>
    </source>
</reference>
<comment type="caution">
    <text evidence="1">The sequence shown here is derived from an EMBL/GenBank/DDBJ whole genome shotgun (WGS) entry which is preliminary data.</text>
</comment>
<sequence>MILIVLSGLLVLAVFGCVCVVWAARGGPRWARGVAKATLVAGELVSRSGRSGRGSGQHGGTDD</sequence>
<keyword evidence="2" id="KW-1185">Reference proteome</keyword>